<dbReference type="EMBL" id="BLXT01008059">
    <property type="protein sequence ID" value="GFO45410.1"/>
    <property type="molecule type" value="Genomic_DNA"/>
</dbReference>
<evidence type="ECO:0000313" key="3">
    <source>
        <dbReference type="Proteomes" id="UP000735302"/>
    </source>
</evidence>
<dbReference type="AlphaFoldDB" id="A0AAV4DNB8"/>
<dbReference type="Proteomes" id="UP000735302">
    <property type="component" value="Unassembled WGS sequence"/>
</dbReference>
<proteinExistence type="predicted"/>
<accession>A0AAV4DNB8</accession>
<gene>
    <name evidence="2" type="ORF">PoB_007191500</name>
</gene>
<evidence type="ECO:0000313" key="2">
    <source>
        <dbReference type="EMBL" id="GFO45410.1"/>
    </source>
</evidence>
<name>A0AAV4DNB8_9GAST</name>
<comment type="caution">
    <text evidence="2">The sequence shown here is derived from an EMBL/GenBank/DDBJ whole genome shotgun (WGS) entry which is preliminary data.</text>
</comment>
<reference evidence="2 3" key="1">
    <citation type="journal article" date="2021" name="Elife">
        <title>Chloroplast acquisition without the gene transfer in kleptoplastic sea slugs, Plakobranchus ocellatus.</title>
        <authorList>
            <person name="Maeda T."/>
            <person name="Takahashi S."/>
            <person name="Yoshida T."/>
            <person name="Shimamura S."/>
            <person name="Takaki Y."/>
            <person name="Nagai Y."/>
            <person name="Toyoda A."/>
            <person name="Suzuki Y."/>
            <person name="Arimoto A."/>
            <person name="Ishii H."/>
            <person name="Satoh N."/>
            <person name="Nishiyama T."/>
            <person name="Hasebe M."/>
            <person name="Maruyama T."/>
            <person name="Minagawa J."/>
            <person name="Obokata J."/>
            <person name="Shigenobu S."/>
        </authorList>
    </citation>
    <scope>NUCLEOTIDE SEQUENCE [LARGE SCALE GENOMIC DNA]</scope>
</reference>
<evidence type="ECO:0000256" key="1">
    <source>
        <dbReference type="SAM" id="MobiDB-lite"/>
    </source>
</evidence>
<keyword evidence="3" id="KW-1185">Reference proteome</keyword>
<protein>
    <submittedName>
        <fullName evidence="2">Uncharacterized protein</fullName>
    </submittedName>
</protein>
<feature type="region of interest" description="Disordered" evidence="1">
    <location>
        <begin position="83"/>
        <end position="107"/>
    </location>
</feature>
<sequence length="107" mass="12292">MIDNLKQIAKTTGVCILIDYNPKHHWHEYLCGQSGKAVFYQVRRPRFESQSEPEHFFIVPLCPHSTKWVKGIEESNGNYLDISYAKNNQDPTLDSPMHGPSTESTKN</sequence>
<organism evidence="2 3">
    <name type="scientific">Plakobranchus ocellatus</name>
    <dbReference type="NCBI Taxonomy" id="259542"/>
    <lineage>
        <taxon>Eukaryota</taxon>
        <taxon>Metazoa</taxon>
        <taxon>Spiralia</taxon>
        <taxon>Lophotrochozoa</taxon>
        <taxon>Mollusca</taxon>
        <taxon>Gastropoda</taxon>
        <taxon>Heterobranchia</taxon>
        <taxon>Euthyneura</taxon>
        <taxon>Panpulmonata</taxon>
        <taxon>Sacoglossa</taxon>
        <taxon>Placobranchoidea</taxon>
        <taxon>Plakobranchidae</taxon>
        <taxon>Plakobranchus</taxon>
    </lineage>
</organism>